<feature type="domain" description="Enhancer of polycomb-like N-terminal" evidence="8">
    <location>
        <begin position="7"/>
        <end position="155"/>
    </location>
</feature>
<evidence type="ECO:0000313" key="10">
    <source>
        <dbReference type="Proteomes" id="UP000192578"/>
    </source>
</evidence>
<reference evidence="10" key="1">
    <citation type="submission" date="2017-01" db="EMBL/GenBank/DDBJ databases">
        <title>Comparative genomics of anhydrobiosis in the tardigrade Hypsibius dujardini.</title>
        <authorList>
            <person name="Yoshida Y."/>
            <person name="Koutsovoulos G."/>
            <person name="Laetsch D."/>
            <person name="Stevens L."/>
            <person name="Kumar S."/>
            <person name="Horikawa D."/>
            <person name="Ishino K."/>
            <person name="Komine S."/>
            <person name="Tomita M."/>
            <person name="Blaxter M."/>
            <person name="Arakawa K."/>
        </authorList>
    </citation>
    <scope>NUCLEOTIDE SEQUENCE [LARGE SCALE GENOMIC DNA]</scope>
    <source>
        <strain evidence="10">Z151</strain>
    </source>
</reference>
<comment type="caution">
    <text evidence="9">The sequence shown here is derived from an EMBL/GenBank/DDBJ whole genome shotgun (WGS) entry which is preliminary data.</text>
</comment>
<evidence type="ECO:0000256" key="3">
    <source>
        <dbReference type="ARBA" id="ARBA00023015"/>
    </source>
</evidence>
<evidence type="ECO:0000256" key="6">
    <source>
        <dbReference type="RuleBase" id="RU361124"/>
    </source>
</evidence>
<dbReference type="OrthoDB" id="435275at2759"/>
<dbReference type="InterPro" id="IPR024943">
    <property type="entry name" value="Enhancer_polycomb"/>
</dbReference>
<keyword evidence="4 6" id="KW-0804">Transcription</keyword>
<feature type="region of interest" description="Disordered" evidence="7">
    <location>
        <begin position="825"/>
        <end position="856"/>
    </location>
</feature>
<dbReference type="EMBL" id="MTYJ01000055">
    <property type="protein sequence ID" value="OQV17942.1"/>
    <property type="molecule type" value="Genomic_DNA"/>
</dbReference>
<dbReference type="AlphaFoldDB" id="A0A1W0WRX0"/>
<dbReference type="InterPro" id="IPR019542">
    <property type="entry name" value="Enhancer_polycomb-like_N"/>
</dbReference>
<keyword evidence="5 6" id="KW-0539">Nucleus</keyword>
<evidence type="ECO:0000256" key="7">
    <source>
        <dbReference type="SAM" id="MobiDB-lite"/>
    </source>
</evidence>
<keyword evidence="3 6" id="KW-0805">Transcription regulation</keyword>
<feature type="compositionally biased region" description="Polar residues" evidence="7">
    <location>
        <begin position="623"/>
        <end position="639"/>
    </location>
</feature>
<feature type="compositionally biased region" description="Polar residues" evidence="7">
    <location>
        <begin position="668"/>
        <end position="679"/>
    </location>
</feature>
<feature type="region of interest" description="Disordered" evidence="7">
    <location>
        <begin position="623"/>
        <end position="699"/>
    </location>
</feature>
<feature type="region of interest" description="Disordered" evidence="7">
    <location>
        <begin position="711"/>
        <end position="733"/>
    </location>
</feature>
<dbReference type="Pfam" id="PF10513">
    <property type="entry name" value="EPL1"/>
    <property type="match status" value="1"/>
</dbReference>
<feature type="compositionally biased region" description="Basic and acidic residues" evidence="7">
    <location>
        <begin position="325"/>
        <end position="334"/>
    </location>
</feature>
<evidence type="ECO:0000256" key="1">
    <source>
        <dbReference type="ARBA" id="ARBA00004123"/>
    </source>
</evidence>
<evidence type="ECO:0000256" key="5">
    <source>
        <dbReference type="ARBA" id="ARBA00023242"/>
    </source>
</evidence>
<feature type="compositionally biased region" description="Acidic residues" evidence="7">
    <location>
        <begin position="313"/>
        <end position="324"/>
    </location>
</feature>
<name>A0A1W0WRX0_HYPEX</name>
<dbReference type="GO" id="GO:0035267">
    <property type="term" value="C:NuA4 histone acetyltransferase complex"/>
    <property type="evidence" value="ECO:0007669"/>
    <property type="project" value="InterPro"/>
</dbReference>
<dbReference type="PANTHER" id="PTHR14898">
    <property type="entry name" value="ENHANCER OF POLYCOMB"/>
    <property type="match status" value="1"/>
</dbReference>
<proteinExistence type="inferred from homology"/>
<keyword evidence="10" id="KW-1185">Reference proteome</keyword>
<dbReference type="GO" id="GO:0005634">
    <property type="term" value="C:nucleus"/>
    <property type="evidence" value="ECO:0007669"/>
    <property type="project" value="UniProtKB-SubCell"/>
</dbReference>
<comment type="subcellular location">
    <subcellularLocation>
        <location evidence="1 6">Nucleus</location>
    </subcellularLocation>
</comment>
<organism evidence="9 10">
    <name type="scientific">Hypsibius exemplaris</name>
    <name type="common">Freshwater tardigrade</name>
    <dbReference type="NCBI Taxonomy" id="2072580"/>
    <lineage>
        <taxon>Eukaryota</taxon>
        <taxon>Metazoa</taxon>
        <taxon>Ecdysozoa</taxon>
        <taxon>Tardigrada</taxon>
        <taxon>Eutardigrada</taxon>
        <taxon>Parachela</taxon>
        <taxon>Hypsibioidea</taxon>
        <taxon>Hypsibiidae</taxon>
        <taxon>Hypsibius</taxon>
    </lineage>
</organism>
<evidence type="ECO:0000313" key="9">
    <source>
        <dbReference type="EMBL" id="OQV17942.1"/>
    </source>
</evidence>
<sequence>MAQKNMRTRNLDHTKPLVIFDATRDDVPDKMDQQAFIRTTNVLPATGIDKEEETEHHLQLALIAVQSGYSAKEIAGGIPVPKVEPIKDSVYDSRYPTGYRKEKELYRVQGLSSGPEPDVVDYCIDEVDDAWLREMGARLGITIDRFESAIDRLEKATGAQYISEFDAGKLLKDKPEVVAAIHAHWLSKRKRLSHALISRVRTETKRDSGSGHDPYVAFRRRAEKMQTRKNRKSDEQNYVLMFKLRIAHTQVVRDGLMDILRGIRERETLKLRTCLVERHEFQLSQTIFDDPAGFYQAQVLDNYPELNRIEADTFDDVEYDEEAERDASEVKEEPDSLEEFSEVSDSGNESDSWSRAHGPELKNRSPLFDERDDNASNFTAPIPLDPNLVPEAQYRGDAPPEYWGDDGEFTFVPRKDCKYLQIKDEECDIDELDQLDDPLRGFFLQEIPVILGAVTVMKMVLARRTYGLNGTKHLEYYKLPDEVANLDFSELYGDDSSLAEGLTDFQHMIREQKEPIYLHSDAAIREEFPLPEEPIRWNLTEEDVEELYQDAMRLPFDCAEPTNFNSGSLHQQLEDEETDQYQIVCTSTCQPLYEHDYCKVPAYGDLDRFFNTDADMEEVLLSGNQPETSPMTDSASEVDQAQPGASPAGPLSSVEGSAGDSAAGGTLTPPTSQDASQLLNGKKKVATAKKPKATKQTELVMAVNGTLGIKRMQPEPSVPGAAPANAKKPVRKRVKPNAPPAVIESLPAQSENANVAAVVFQVPAVPGATAVPVTSAPIPFNPVAVAVAPTKKQPVKRKTASVTTATTTTMTSAAVVKVANGGLETLKNGAQNGDDAYPNKKPKRTPKKKEQPAFYHSIGKPPTPIAFAVNGSLPGAFAPKSPPALLQQQQRSLLPSAQPVTALPMTTNPGIAITVPSVSGTLTYSAAMRTTSLPNGVNGGLMARTTSLPGNNPHLQQLLQGTGPVASSNGSLLTAVTTPTTTTNGYHSSVVVGMNQQNQNSISLTVGTPKLC</sequence>
<comment type="similarity">
    <text evidence="2 6">Belongs to the enhancer of polycomb family.</text>
</comment>
<evidence type="ECO:0000256" key="2">
    <source>
        <dbReference type="ARBA" id="ARBA00008035"/>
    </source>
</evidence>
<gene>
    <name evidence="9" type="ORF">BV898_08069</name>
</gene>
<evidence type="ECO:0000256" key="4">
    <source>
        <dbReference type="ARBA" id="ARBA00023163"/>
    </source>
</evidence>
<evidence type="ECO:0000259" key="8">
    <source>
        <dbReference type="Pfam" id="PF10513"/>
    </source>
</evidence>
<feature type="region of interest" description="Disordered" evidence="7">
    <location>
        <begin position="313"/>
        <end position="389"/>
    </location>
</feature>
<protein>
    <recommendedName>
        <fullName evidence="6">Enhancer of polycomb-like protein</fullName>
    </recommendedName>
</protein>
<feature type="compositionally biased region" description="Basic and acidic residues" evidence="7">
    <location>
        <begin position="352"/>
        <end position="369"/>
    </location>
</feature>
<dbReference type="Proteomes" id="UP000192578">
    <property type="component" value="Unassembled WGS sequence"/>
</dbReference>
<dbReference type="GO" id="GO:0006357">
    <property type="term" value="P:regulation of transcription by RNA polymerase II"/>
    <property type="evidence" value="ECO:0007669"/>
    <property type="project" value="InterPro"/>
</dbReference>
<accession>A0A1W0WRX0</accession>
<feature type="compositionally biased region" description="Basic residues" evidence="7">
    <location>
        <begin position="681"/>
        <end position="693"/>
    </location>
</feature>